<evidence type="ECO:0000313" key="2">
    <source>
        <dbReference type="Proteomes" id="UP000015531"/>
    </source>
</evidence>
<accession>T0INA1</accession>
<name>T0INA1_9SPHN</name>
<gene>
    <name evidence="1" type="ORF">RLDS_24840</name>
</gene>
<protein>
    <submittedName>
        <fullName evidence="1">Uncharacterized protein</fullName>
    </submittedName>
</protein>
<reference evidence="1 2" key="1">
    <citation type="journal article" date="2013" name="Genome Announc.">
        <title>Draft Genome Sequence of Sphingobium lactosutens Strain DS20T, Isolated from a Hexachlorocyclohexane Dumpsite.</title>
        <authorList>
            <person name="Kumar R."/>
            <person name="Dwivedi V."/>
            <person name="Negi V."/>
            <person name="Khurana J.P."/>
            <person name="Lal R."/>
        </authorList>
    </citation>
    <scope>NUCLEOTIDE SEQUENCE [LARGE SCALE GENOMIC DNA]</scope>
    <source>
        <strain evidence="1 2">DS20</strain>
    </source>
</reference>
<organism evidence="1 2">
    <name type="scientific">Sphingobium lactosutens DS20</name>
    <dbReference type="NCBI Taxonomy" id="1331060"/>
    <lineage>
        <taxon>Bacteria</taxon>
        <taxon>Pseudomonadati</taxon>
        <taxon>Pseudomonadota</taxon>
        <taxon>Alphaproteobacteria</taxon>
        <taxon>Sphingomonadales</taxon>
        <taxon>Sphingomonadaceae</taxon>
        <taxon>Sphingobium</taxon>
    </lineage>
</organism>
<comment type="caution">
    <text evidence="1">The sequence shown here is derived from an EMBL/GenBank/DDBJ whole genome shotgun (WGS) entry which is preliminary data.</text>
</comment>
<dbReference type="EMBL" id="ATDP01000108">
    <property type="protein sequence ID" value="EQB11124.1"/>
    <property type="molecule type" value="Genomic_DNA"/>
</dbReference>
<dbReference type="RefSeq" id="WP_021228413.1">
    <property type="nucleotide sequence ID" value="NZ_ATDP01000108.1"/>
</dbReference>
<proteinExistence type="predicted"/>
<sequence>MPMDGARCEEGIVMISFRVGLIGKEDGPRLTKFSARKLAGILWDAIGWLASIRGGECHPVVQPTGRAQVSPGINAFTSTLQELLAEQILAVLTIEKYISDAKTDSAVRTRLAWSSLLGIREDRQRQSRGSHDCRHDWRR</sequence>
<dbReference type="OrthoDB" id="9825020at2"/>
<dbReference type="Proteomes" id="UP000015531">
    <property type="component" value="Unassembled WGS sequence"/>
</dbReference>
<keyword evidence="2" id="KW-1185">Reference proteome</keyword>
<evidence type="ECO:0000313" key="1">
    <source>
        <dbReference type="EMBL" id="EQB11124.1"/>
    </source>
</evidence>
<dbReference type="AlphaFoldDB" id="T0INA1"/>